<dbReference type="PANTHER" id="PTHR43176">
    <property type="entry name" value="3-HYDROXYISOBUTYRYL-COA HYDROLASE-RELATED"/>
    <property type="match status" value="1"/>
</dbReference>
<evidence type="ECO:0000256" key="1">
    <source>
        <dbReference type="ARBA" id="ARBA00001709"/>
    </source>
</evidence>
<dbReference type="GO" id="GO:0006574">
    <property type="term" value="P:L-valine catabolic process"/>
    <property type="evidence" value="ECO:0007669"/>
    <property type="project" value="TreeGrafter"/>
</dbReference>
<evidence type="ECO:0000259" key="4">
    <source>
        <dbReference type="Pfam" id="PF16113"/>
    </source>
</evidence>
<accession>A0A432VZI5</accession>
<dbReference type="InterPro" id="IPR032259">
    <property type="entry name" value="HIBYL-CoA-H"/>
</dbReference>
<evidence type="ECO:0000313" key="6">
    <source>
        <dbReference type="Proteomes" id="UP000288212"/>
    </source>
</evidence>
<dbReference type="NCBIfam" id="NF004127">
    <property type="entry name" value="PRK05617.1"/>
    <property type="match status" value="1"/>
</dbReference>
<organism evidence="5 6">
    <name type="scientific">Aliidiomarina haloalkalitolerans</name>
    <dbReference type="NCBI Taxonomy" id="859059"/>
    <lineage>
        <taxon>Bacteria</taxon>
        <taxon>Pseudomonadati</taxon>
        <taxon>Pseudomonadota</taxon>
        <taxon>Gammaproteobacteria</taxon>
        <taxon>Alteromonadales</taxon>
        <taxon>Idiomarinaceae</taxon>
        <taxon>Aliidiomarina</taxon>
    </lineage>
</organism>
<dbReference type="SUPFAM" id="SSF52096">
    <property type="entry name" value="ClpP/crotonase"/>
    <property type="match status" value="1"/>
</dbReference>
<sequence length="385" mass="42233">MTKTNLFENYQIGNPDAVVFEEIDTVSGKKIGLARLNSEKSLNALSLDMILLLTPQLQAWQADDAIACVWLEGAGEKAFCAGGDIVAMYHAMAAMPEEPVQEVVDFFHAEYRLDYLIQTYQKPLLVWGDGFVMGGGMGLMNGASHRVVTERSRLAMPEVSIGLYPDVGATYFLSKMPDNMGLFLGLTAAQVNAADALYLGMADFAIASDMRDNTLQALTNASWSDDVELNLATLSDTLLQRKLSDDKMPSADLYDRRELISKLMTGEDIQTVAAQFLAYESDDKLLSRGQATLANGCPLTAHIVWQQLQFGGELSLADAFRLELTLSVNCAAKGDFREGVRALLIDKDRNPKWSHNGIADVHADDLDVMFSAPWGEGEHPLHDLD</sequence>
<dbReference type="PANTHER" id="PTHR43176:SF3">
    <property type="entry name" value="3-HYDROXYISOBUTYRYL-COA HYDROLASE, MITOCHONDRIAL"/>
    <property type="match status" value="1"/>
</dbReference>
<evidence type="ECO:0000256" key="3">
    <source>
        <dbReference type="ARBA" id="ARBA00022801"/>
    </source>
</evidence>
<comment type="caution">
    <text evidence="5">The sequence shown here is derived from an EMBL/GenBank/DDBJ whole genome shotgun (WGS) entry which is preliminary data.</text>
</comment>
<proteinExistence type="predicted"/>
<dbReference type="EC" id="3.1.2.4" evidence="2"/>
<dbReference type="Proteomes" id="UP000288212">
    <property type="component" value="Unassembled WGS sequence"/>
</dbReference>
<dbReference type="InterPro" id="IPR029045">
    <property type="entry name" value="ClpP/crotonase-like_dom_sf"/>
</dbReference>
<dbReference type="AlphaFoldDB" id="A0A432VZI5"/>
<gene>
    <name evidence="5" type="ORF">CWE06_01120</name>
</gene>
<dbReference type="Pfam" id="PF16113">
    <property type="entry name" value="ECH_2"/>
    <property type="match status" value="1"/>
</dbReference>
<dbReference type="EMBL" id="PIPI01000001">
    <property type="protein sequence ID" value="RUO22075.1"/>
    <property type="molecule type" value="Genomic_DNA"/>
</dbReference>
<evidence type="ECO:0000313" key="5">
    <source>
        <dbReference type="EMBL" id="RUO22075.1"/>
    </source>
</evidence>
<keyword evidence="6" id="KW-1185">Reference proteome</keyword>
<dbReference type="GO" id="GO:0003860">
    <property type="term" value="F:3-hydroxyisobutyryl-CoA hydrolase activity"/>
    <property type="evidence" value="ECO:0007669"/>
    <property type="project" value="UniProtKB-EC"/>
</dbReference>
<dbReference type="InterPro" id="IPR045004">
    <property type="entry name" value="ECH_dom"/>
</dbReference>
<dbReference type="OrthoDB" id="9790967at2"/>
<keyword evidence="3" id="KW-0378">Hydrolase</keyword>
<feature type="domain" description="Enoyl-CoA hydratase/isomerase" evidence="4">
    <location>
        <begin position="32"/>
        <end position="370"/>
    </location>
</feature>
<dbReference type="GO" id="GO:0005829">
    <property type="term" value="C:cytosol"/>
    <property type="evidence" value="ECO:0007669"/>
    <property type="project" value="TreeGrafter"/>
</dbReference>
<comment type="catalytic activity">
    <reaction evidence="1">
        <text>3-hydroxy-2-methylpropanoyl-CoA + H2O = 3-hydroxy-2-methylpropanoate + CoA + H(+)</text>
        <dbReference type="Rhea" id="RHEA:20888"/>
        <dbReference type="ChEBI" id="CHEBI:11805"/>
        <dbReference type="ChEBI" id="CHEBI:15377"/>
        <dbReference type="ChEBI" id="CHEBI:15378"/>
        <dbReference type="ChEBI" id="CHEBI:57287"/>
        <dbReference type="ChEBI" id="CHEBI:57340"/>
        <dbReference type="EC" id="3.1.2.4"/>
    </reaction>
</comment>
<protein>
    <recommendedName>
        <fullName evidence="2">3-hydroxyisobutyryl-CoA hydrolase</fullName>
        <ecNumber evidence="2">3.1.2.4</ecNumber>
    </recommendedName>
</protein>
<dbReference type="RefSeq" id="WP_126790468.1">
    <property type="nucleotide sequence ID" value="NZ_PIPI01000001.1"/>
</dbReference>
<evidence type="ECO:0000256" key="2">
    <source>
        <dbReference type="ARBA" id="ARBA00011915"/>
    </source>
</evidence>
<dbReference type="Gene3D" id="3.90.226.10">
    <property type="entry name" value="2-enoyl-CoA Hydratase, Chain A, domain 1"/>
    <property type="match status" value="1"/>
</dbReference>
<reference evidence="5 6" key="1">
    <citation type="journal article" date="2011" name="Front. Microbiol.">
        <title>Genomic signatures of strain selection and enhancement in Bacillus atrophaeus var. globigii, a historical biowarfare simulant.</title>
        <authorList>
            <person name="Gibbons H.S."/>
            <person name="Broomall S.M."/>
            <person name="McNew L.A."/>
            <person name="Daligault H."/>
            <person name="Chapman C."/>
            <person name="Bruce D."/>
            <person name="Karavis M."/>
            <person name="Krepps M."/>
            <person name="McGregor P.A."/>
            <person name="Hong C."/>
            <person name="Park K.H."/>
            <person name="Akmal A."/>
            <person name="Feldman A."/>
            <person name="Lin J.S."/>
            <person name="Chang W.E."/>
            <person name="Higgs B.W."/>
            <person name="Demirev P."/>
            <person name="Lindquist J."/>
            <person name="Liem A."/>
            <person name="Fochler E."/>
            <person name="Read T.D."/>
            <person name="Tapia R."/>
            <person name="Johnson S."/>
            <person name="Bishop-Lilly K.A."/>
            <person name="Detter C."/>
            <person name="Han C."/>
            <person name="Sozhamannan S."/>
            <person name="Rosenzweig C.N."/>
            <person name="Skowronski E.W."/>
        </authorList>
    </citation>
    <scope>NUCLEOTIDE SEQUENCE [LARGE SCALE GENOMIC DNA]</scope>
    <source>
        <strain evidence="5 6">AK5</strain>
    </source>
</reference>
<dbReference type="CDD" id="cd06558">
    <property type="entry name" value="crotonase-like"/>
    <property type="match status" value="1"/>
</dbReference>
<name>A0A432VZI5_9GAMM</name>